<proteinExistence type="predicted"/>
<sequence>MKDHKNKLEKINRGILIGLRDLSEFDKATFWVMGSVVCTALNGEYFRRIGDIDILIYEKDYEGLREFLISKGYEIKIGRPWNLSSLSGFHWIEADNGVVYISIIKIYQDKDDNPFIPLNFCFSAFLPKSMFVKREYKLYGIKFNGLSPEPLYIRTKLEYGETLLNKRIKDLEILEKNIDPQKVDQLLQEKPGLKFMGIYLPINNFINSFLKTFNLQRH</sequence>
<evidence type="ECO:0000313" key="2">
    <source>
        <dbReference type="Proteomes" id="UP000034539"/>
    </source>
</evidence>
<name>A0A0G0PPG1_9BACT</name>
<comment type="caution">
    <text evidence="1">The sequence shown here is derived from an EMBL/GenBank/DDBJ whole genome shotgun (WGS) entry which is preliminary data.</text>
</comment>
<dbReference type="EMBL" id="LBXN01000116">
    <property type="protein sequence ID" value="KKR29788.1"/>
    <property type="molecule type" value="Genomic_DNA"/>
</dbReference>
<gene>
    <name evidence="1" type="ORF">UT63_C0116G0004</name>
</gene>
<reference evidence="1 2" key="1">
    <citation type="journal article" date="2015" name="Nature">
        <title>rRNA introns, odd ribosomes, and small enigmatic genomes across a large radiation of phyla.</title>
        <authorList>
            <person name="Brown C.T."/>
            <person name="Hug L.A."/>
            <person name="Thomas B.C."/>
            <person name="Sharon I."/>
            <person name="Castelle C.J."/>
            <person name="Singh A."/>
            <person name="Wilkins M.J."/>
            <person name="Williams K.H."/>
            <person name="Banfield J.F."/>
        </authorList>
    </citation>
    <scope>NUCLEOTIDE SEQUENCE [LARGE SCALE GENOMIC DNA]</scope>
</reference>
<organism evidence="1 2">
    <name type="scientific">Candidatus Gottesmanbacteria bacterium GW2011_GWC2_39_8</name>
    <dbReference type="NCBI Taxonomy" id="1618450"/>
    <lineage>
        <taxon>Bacteria</taxon>
        <taxon>Candidatus Gottesmaniibacteriota</taxon>
    </lineage>
</organism>
<evidence type="ECO:0008006" key="3">
    <source>
        <dbReference type="Google" id="ProtNLM"/>
    </source>
</evidence>
<evidence type="ECO:0000313" key="1">
    <source>
        <dbReference type="EMBL" id="KKR29788.1"/>
    </source>
</evidence>
<dbReference type="Proteomes" id="UP000034539">
    <property type="component" value="Unassembled WGS sequence"/>
</dbReference>
<accession>A0A0G0PPG1</accession>
<dbReference type="Gene3D" id="3.30.460.40">
    <property type="match status" value="1"/>
</dbReference>
<protein>
    <recommendedName>
        <fullName evidence="3">Nucleotidyltransferase family protein</fullName>
    </recommendedName>
</protein>
<dbReference type="AlphaFoldDB" id="A0A0G0PPG1"/>